<evidence type="ECO:0000256" key="6">
    <source>
        <dbReference type="ARBA" id="ARBA00023242"/>
    </source>
</evidence>
<feature type="compositionally biased region" description="Basic and acidic residues" evidence="8">
    <location>
        <begin position="85"/>
        <end position="95"/>
    </location>
</feature>
<feature type="compositionally biased region" description="Polar residues" evidence="8">
    <location>
        <begin position="1"/>
        <end position="17"/>
    </location>
</feature>
<dbReference type="GO" id="GO:0005730">
    <property type="term" value="C:nucleolus"/>
    <property type="evidence" value="ECO:0007669"/>
    <property type="project" value="UniProtKB-SubCell"/>
</dbReference>
<dbReference type="RefSeq" id="XP_019042010.1">
    <property type="nucleotide sequence ID" value="XM_019184478.1"/>
</dbReference>
<evidence type="ECO:0000256" key="5">
    <source>
        <dbReference type="ARBA" id="ARBA00023163"/>
    </source>
</evidence>
<gene>
    <name evidence="7" type="primary">RRT14</name>
    <name evidence="9" type="ORF">WICANDRAFT_76965</name>
</gene>
<dbReference type="AlphaFoldDB" id="A0A1E3PBK2"/>
<evidence type="ECO:0000256" key="1">
    <source>
        <dbReference type="ARBA" id="ARBA00002711"/>
    </source>
</evidence>
<evidence type="ECO:0000256" key="2">
    <source>
        <dbReference type="ARBA" id="ARBA00004604"/>
    </source>
</evidence>
<evidence type="ECO:0000256" key="3">
    <source>
        <dbReference type="ARBA" id="ARBA00007142"/>
    </source>
</evidence>
<proteinExistence type="inferred from homology"/>
<evidence type="ECO:0000256" key="8">
    <source>
        <dbReference type="SAM" id="MobiDB-lite"/>
    </source>
</evidence>
<feature type="compositionally biased region" description="Basic residues" evidence="8">
    <location>
        <begin position="146"/>
        <end position="157"/>
    </location>
</feature>
<name>A0A1E3PBK2_WICAA</name>
<dbReference type="Pfam" id="PF17075">
    <property type="entry name" value="RRT14"/>
    <property type="match status" value="1"/>
</dbReference>
<protein>
    <recommendedName>
        <fullName evidence="7">Regulator of rDNA transcription 14</fullName>
    </recommendedName>
</protein>
<dbReference type="Proteomes" id="UP000094112">
    <property type="component" value="Unassembled WGS sequence"/>
</dbReference>
<evidence type="ECO:0000313" key="9">
    <source>
        <dbReference type="EMBL" id="ODQ62803.1"/>
    </source>
</evidence>
<feature type="compositionally biased region" description="Basic residues" evidence="8">
    <location>
        <begin position="58"/>
        <end position="69"/>
    </location>
</feature>
<keyword evidence="10" id="KW-1185">Reference proteome</keyword>
<accession>A0A1E3PBK2</accession>
<dbReference type="OrthoDB" id="3981070at2759"/>
<feature type="region of interest" description="Disordered" evidence="8">
    <location>
        <begin position="145"/>
        <end position="165"/>
    </location>
</feature>
<keyword evidence="5 7" id="KW-0804">Transcription</keyword>
<comment type="subcellular location">
    <subcellularLocation>
        <location evidence="2 7">Nucleus</location>
        <location evidence="2 7">Nucleolus</location>
    </subcellularLocation>
</comment>
<dbReference type="EMBL" id="KV454208">
    <property type="protein sequence ID" value="ODQ62803.1"/>
    <property type="molecule type" value="Genomic_DNA"/>
</dbReference>
<evidence type="ECO:0000313" key="10">
    <source>
        <dbReference type="Proteomes" id="UP000094112"/>
    </source>
</evidence>
<dbReference type="STRING" id="683960.A0A1E3PBK2"/>
<evidence type="ECO:0000256" key="7">
    <source>
        <dbReference type="RuleBase" id="RU362137"/>
    </source>
</evidence>
<feature type="region of interest" description="Disordered" evidence="8">
    <location>
        <begin position="1"/>
        <end position="97"/>
    </location>
</feature>
<keyword evidence="6 7" id="KW-0539">Nucleus</keyword>
<sequence>MSITFKNPSKSQKTVNKLLSRVLPGHTATSTTPSSSSSNLSSTSQQLTSSHNSNTSHKVLKQQKKKQKQAIKISESQRQKLMAEAQRRVLKEHSTTGKLTPQEALELKKYVKKNVVDITSWHNEDDELDEVQQEILELKQKEPRFRGKRVSNKKSAKKQMDGIYNKKEMIRYPGLTPGLAPVGMDDEDSD</sequence>
<dbReference type="InterPro" id="IPR031404">
    <property type="entry name" value="Rrt14"/>
</dbReference>
<comment type="function">
    <text evidence="1 7">Involved in ribosome biogenesis, probably through modulation of rDNA transcription.</text>
</comment>
<reference evidence="9 10" key="1">
    <citation type="journal article" date="2016" name="Proc. Natl. Acad. Sci. U.S.A.">
        <title>Comparative genomics of biotechnologically important yeasts.</title>
        <authorList>
            <person name="Riley R."/>
            <person name="Haridas S."/>
            <person name="Wolfe K.H."/>
            <person name="Lopes M.R."/>
            <person name="Hittinger C.T."/>
            <person name="Goeker M."/>
            <person name="Salamov A.A."/>
            <person name="Wisecaver J.H."/>
            <person name="Long T.M."/>
            <person name="Calvey C.H."/>
            <person name="Aerts A.L."/>
            <person name="Barry K.W."/>
            <person name="Choi C."/>
            <person name="Clum A."/>
            <person name="Coughlan A.Y."/>
            <person name="Deshpande S."/>
            <person name="Douglass A.P."/>
            <person name="Hanson S.J."/>
            <person name="Klenk H.-P."/>
            <person name="LaButti K.M."/>
            <person name="Lapidus A."/>
            <person name="Lindquist E.A."/>
            <person name="Lipzen A.M."/>
            <person name="Meier-Kolthoff J.P."/>
            <person name="Ohm R.A."/>
            <person name="Otillar R.P."/>
            <person name="Pangilinan J.L."/>
            <person name="Peng Y."/>
            <person name="Rokas A."/>
            <person name="Rosa C.A."/>
            <person name="Scheuner C."/>
            <person name="Sibirny A.A."/>
            <person name="Slot J.C."/>
            <person name="Stielow J.B."/>
            <person name="Sun H."/>
            <person name="Kurtzman C.P."/>
            <person name="Blackwell M."/>
            <person name="Grigoriev I.V."/>
            <person name="Jeffries T.W."/>
        </authorList>
    </citation>
    <scope>NUCLEOTIDE SEQUENCE [LARGE SCALE GENOMIC DNA]</scope>
    <source>
        <strain evidence="10">ATCC 58044 / CBS 1984 / NCYC 433 / NRRL Y-366-8</strain>
    </source>
</reference>
<comment type="similarity">
    <text evidence="3 7">Belongs to the RRT14 family.</text>
</comment>
<dbReference type="GeneID" id="30201724"/>
<keyword evidence="4 7" id="KW-0805">Transcription regulation</keyword>
<evidence type="ECO:0000256" key="4">
    <source>
        <dbReference type="ARBA" id="ARBA00023015"/>
    </source>
</evidence>
<feature type="compositionally biased region" description="Low complexity" evidence="8">
    <location>
        <begin position="29"/>
        <end position="57"/>
    </location>
</feature>
<organism evidence="9 10">
    <name type="scientific">Wickerhamomyces anomalus (strain ATCC 58044 / CBS 1984 / NCYC 433 / NRRL Y-366-8)</name>
    <name type="common">Yeast</name>
    <name type="synonym">Hansenula anomala</name>
    <dbReference type="NCBI Taxonomy" id="683960"/>
    <lineage>
        <taxon>Eukaryota</taxon>
        <taxon>Fungi</taxon>
        <taxon>Dikarya</taxon>
        <taxon>Ascomycota</taxon>
        <taxon>Saccharomycotina</taxon>
        <taxon>Saccharomycetes</taxon>
        <taxon>Phaffomycetales</taxon>
        <taxon>Wickerhamomycetaceae</taxon>
        <taxon>Wickerhamomyces</taxon>
    </lineage>
</organism>